<sequence>MTSFIAQAQSSYASSYRASSDPHCLTPLSPSVGTVSARALILLYHVRCFVKRIPNMQFLSVTESTPTLQL</sequence>
<evidence type="ECO:0000313" key="1">
    <source>
        <dbReference type="EMBL" id="KIM31801.1"/>
    </source>
</evidence>
<reference evidence="2" key="2">
    <citation type="submission" date="2015-01" db="EMBL/GenBank/DDBJ databases">
        <title>Evolutionary Origins and Diversification of the Mycorrhizal Mutualists.</title>
        <authorList>
            <consortium name="DOE Joint Genome Institute"/>
            <consortium name="Mycorrhizal Genomics Consortium"/>
            <person name="Kohler A."/>
            <person name="Kuo A."/>
            <person name="Nagy L.G."/>
            <person name="Floudas D."/>
            <person name="Copeland A."/>
            <person name="Barry K.W."/>
            <person name="Cichocki N."/>
            <person name="Veneault-Fourrey C."/>
            <person name="LaButti K."/>
            <person name="Lindquist E.A."/>
            <person name="Lipzen A."/>
            <person name="Lundell T."/>
            <person name="Morin E."/>
            <person name="Murat C."/>
            <person name="Riley R."/>
            <person name="Ohm R."/>
            <person name="Sun H."/>
            <person name="Tunlid A."/>
            <person name="Henrissat B."/>
            <person name="Grigoriev I.V."/>
            <person name="Hibbett D.S."/>
            <person name="Martin F."/>
        </authorList>
    </citation>
    <scope>NUCLEOTIDE SEQUENCE [LARGE SCALE GENOMIC DNA]</scope>
    <source>
        <strain evidence="2">MAFF 305830</strain>
    </source>
</reference>
<dbReference type="EMBL" id="KN824281">
    <property type="protein sequence ID" value="KIM31801.1"/>
    <property type="molecule type" value="Genomic_DNA"/>
</dbReference>
<gene>
    <name evidence="1" type="ORF">M408DRAFT_327225</name>
</gene>
<dbReference type="AlphaFoldDB" id="A0A0C3BJZ2"/>
<name>A0A0C3BJZ2_SERVB</name>
<dbReference type="HOGENOM" id="CLU_2759405_0_0_1"/>
<protein>
    <submittedName>
        <fullName evidence="1">Uncharacterized protein</fullName>
    </submittedName>
</protein>
<accession>A0A0C3BJZ2</accession>
<evidence type="ECO:0000313" key="2">
    <source>
        <dbReference type="Proteomes" id="UP000054097"/>
    </source>
</evidence>
<keyword evidence="2" id="KW-1185">Reference proteome</keyword>
<organism evidence="1 2">
    <name type="scientific">Serendipita vermifera MAFF 305830</name>
    <dbReference type="NCBI Taxonomy" id="933852"/>
    <lineage>
        <taxon>Eukaryota</taxon>
        <taxon>Fungi</taxon>
        <taxon>Dikarya</taxon>
        <taxon>Basidiomycota</taxon>
        <taxon>Agaricomycotina</taxon>
        <taxon>Agaricomycetes</taxon>
        <taxon>Sebacinales</taxon>
        <taxon>Serendipitaceae</taxon>
        <taxon>Serendipita</taxon>
    </lineage>
</organism>
<dbReference type="Proteomes" id="UP000054097">
    <property type="component" value="Unassembled WGS sequence"/>
</dbReference>
<reference evidence="1 2" key="1">
    <citation type="submission" date="2014-04" db="EMBL/GenBank/DDBJ databases">
        <authorList>
            <consortium name="DOE Joint Genome Institute"/>
            <person name="Kuo A."/>
            <person name="Zuccaro A."/>
            <person name="Kohler A."/>
            <person name="Nagy L.G."/>
            <person name="Floudas D."/>
            <person name="Copeland A."/>
            <person name="Barry K.W."/>
            <person name="Cichocki N."/>
            <person name="Veneault-Fourrey C."/>
            <person name="LaButti K."/>
            <person name="Lindquist E.A."/>
            <person name="Lipzen A."/>
            <person name="Lundell T."/>
            <person name="Morin E."/>
            <person name="Murat C."/>
            <person name="Sun H."/>
            <person name="Tunlid A."/>
            <person name="Henrissat B."/>
            <person name="Grigoriev I.V."/>
            <person name="Hibbett D.S."/>
            <person name="Martin F."/>
            <person name="Nordberg H.P."/>
            <person name="Cantor M.N."/>
            <person name="Hua S.X."/>
        </authorList>
    </citation>
    <scope>NUCLEOTIDE SEQUENCE [LARGE SCALE GENOMIC DNA]</scope>
    <source>
        <strain evidence="1 2">MAFF 305830</strain>
    </source>
</reference>
<proteinExistence type="predicted"/>